<protein>
    <submittedName>
        <fullName evidence="4">PQQ-binding-like beta-propeller repeat protein</fullName>
    </submittedName>
</protein>
<feature type="domain" description="Pyrrolo-quinoline quinone repeat" evidence="3">
    <location>
        <begin position="520"/>
        <end position="740"/>
    </location>
</feature>
<keyword evidence="1" id="KW-0732">Signal</keyword>
<feature type="chain" id="PRO_5046792350" evidence="1">
    <location>
        <begin position="32"/>
        <end position="741"/>
    </location>
</feature>
<gene>
    <name evidence="4" type="ORF">ACFPK8_06360</name>
</gene>
<dbReference type="Proteomes" id="UP001595937">
    <property type="component" value="Unassembled WGS sequence"/>
</dbReference>
<dbReference type="SMART" id="SM00564">
    <property type="entry name" value="PQQ"/>
    <property type="match status" value="6"/>
</dbReference>
<dbReference type="PANTHER" id="PTHR34512">
    <property type="entry name" value="CELL SURFACE PROTEIN"/>
    <property type="match status" value="1"/>
</dbReference>
<evidence type="ECO:0000259" key="3">
    <source>
        <dbReference type="Pfam" id="PF13360"/>
    </source>
</evidence>
<dbReference type="Gene3D" id="3.60.21.10">
    <property type="match status" value="1"/>
</dbReference>
<dbReference type="InterPro" id="IPR004843">
    <property type="entry name" value="Calcineurin-like_PHP"/>
</dbReference>
<dbReference type="RefSeq" id="WP_343925768.1">
    <property type="nucleotide sequence ID" value="NZ_BAAAIR010000047.1"/>
</dbReference>
<dbReference type="SUPFAM" id="SSF50998">
    <property type="entry name" value="Quinoprotein alcohol dehydrogenase-like"/>
    <property type="match status" value="1"/>
</dbReference>
<sequence>MTSFSRRAALTALPVTGLLGAGGASTAAAQAAPVAPVASTAPTAPTAPAEDSPVRLAFVADTHADPENAETTARLRAVFEAIEAFDPTLVIHGGDVTEHGIEAEYQAFEEAVPTGLRERIAAVPGNHETRWDASAGKLRAQWIGEEVRFQDVDGMRVILADTTTHQQEVAWWSARALTELEQALRSAGNLPCVLVTHFPMGEGYYYVANQQEFEDVLATHPIALHLTGHTHRELLTRVNRRDQLEAAAVKIDAAYYELTGSIDSLQVTRVDIPDPAAPTQTVRTPVTTYDLTPQPGRDTALPLGNRIEDDGGSIALDVTLRGSFQGALDAVLYDTTVYAGRNDKLPWTPLQGSGHRFSGRLDASALASGRQRVHVRVRPDDGSGNRLLTLPVVHGSRGTAWEAALPGMIQGGPAVVGADDGNSGGGGEVLVVGDSTGTVLGLDRSGATRWTADVDGEIRHDLLAVDGGRSVAVPDTAGFVHLFAADGSRLWRYGTDAPLAADPGTGTIDGAEVLMVCSGATLHVIDAATGGRLWTAQLPASSMGAPATDGERVYVGGGDGCAHALDARTGASVWTTSLTDKQGSYQRFIYGPWNDAITVLPDGGVIASGIADTWCLEPDDGSSRWRVDGSFQYAHEALTEDGDLVLANEGGEIVCIDPATGAEITRLATAERILDEGFVLDGDVVYAASHSGLITAVDLGSGSIEQLTRLSTAPVLARGTLFGGHLVFGDLAGTVHAVERV</sequence>
<accession>A0ABW0FDR9</accession>
<dbReference type="GeneID" id="303298683"/>
<reference evidence="5" key="1">
    <citation type="journal article" date="2019" name="Int. J. Syst. Evol. Microbiol.">
        <title>The Global Catalogue of Microorganisms (GCM) 10K type strain sequencing project: providing services to taxonomists for standard genome sequencing and annotation.</title>
        <authorList>
            <consortium name="The Broad Institute Genomics Platform"/>
            <consortium name="The Broad Institute Genome Sequencing Center for Infectious Disease"/>
            <person name="Wu L."/>
            <person name="Ma J."/>
        </authorList>
    </citation>
    <scope>NUCLEOTIDE SEQUENCE [LARGE SCALE GENOMIC DNA]</scope>
    <source>
        <strain evidence="5">CGMCC 1.16455</strain>
    </source>
</reference>
<feature type="domain" description="Calcineurin-like phosphoesterase" evidence="2">
    <location>
        <begin position="55"/>
        <end position="232"/>
    </location>
</feature>
<name>A0ABW0FDR9_9MICO</name>
<dbReference type="PANTHER" id="PTHR34512:SF30">
    <property type="entry name" value="OUTER MEMBRANE PROTEIN ASSEMBLY FACTOR BAMB"/>
    <property type="match status" value="1"/>
</dbReference>
<dbReference type="Gene3D" id="2.40.10.480">
    <property type="match status" value="1"/>
</dbReference>
<dbReference type="InterPro" id="IPR002372">
    <property type="entry name" value="PQQ_rpt_dom"/>
</dbReference>
<dbReference type="InterPro" id="IPR018391">
    <property type="entry name" value="PQQ_b-propeller_rpt"/>
</dbReference>
<comment type="caution">
    <text evidence="4">The sequence shown here is derived from an EMBL/GenBank/DDBJ whole genome shotgun (WGS) entry which is preliminary data.</text>
</comment>
<dbReference type="Gene3D" id="2.130.10.10">
    <property type="entry name" value="YVTN repeat-like/Quinoprotein amine dehydrogenase"/>
    <property type="match status" value="1"/>
</dbReference>
<evidence type="ECO:0000259" key="2">
    <source>
        <dbReference type="Pfam" id="PF00149"/>
    </source>
</evidence>
<dbReference type="PROSITE" id="PS51318">
    <property type="entry name" value="TAT"/>
    <property type="match status" value="1"/>
</dbReference>
<dbReference type="InterPro" id="IPR011047">
    <property type="entry name" value="Quinoprotein_ADH-like_sf"/>
</dbReference>
<organism evidence="4 5">
    <name type="scientific">Brachybacterium tyrofermentans</name>
    <dbReference type="NCBI Taxonomy" id="47848"/>
    <lineage>
        <taxon>Bacteria</taxon>
        <taxon>Bacillati</taxon>
        <taxon>Actinomycetota</taxon>
        <taxon>Actinomycetes</taxon>
        <taxon>Micrococcales</taxon>
        <taxon>Dermabacteraceae</taxon>
        <taxon>Brachybacterium</taxon>
    </lineage>
</organism>
<dbReference type="SUPFAM" id="SSF56300">
    <property type="entry name" value="Metallo-dependent phosphatases"/>
    <property type="match status" value="1"/>
</dbReference>
<evidence type="ECO:0000313" key="5">
    <source>
        <dbReference type="Proteomes" id="UP001595937"/>
    </source>
</evidence>
<evidence type="ECO:0000313" key="4">
    <source>
        <dbReference type="EMBL" id="MFC5297129.1"/>
    </source>
</evidence>
<dbReference type="InterPro" id="IPR029052">
    <property type="entry name" value="Metallo-depent_PP-like"/>
</dbReference>
<keyword evidence="5" id="KW-1185">Reference proteome</keyword>
<dbReference type="InterPro" id="IPR006311">
    <property type="entry name" value="TAT_signal"/>
</dbReference>
<evidence type="ECO:0000256" key="1">
    <source>
        <dbReference type="SAM" id="SignalP"/>
    </source>
</evidence>
<dbReference type="Pfam" id="PF00149">
    <property type="entry name" value="Metallophos"/>
    <property type="match status" value="1"/>
</dbReference>
<dbReference type="InterPro" id="IPR015943">
    <property type="entry name" value="WD40/YVTN_repeat-like_dom_sf"/>
</dbReference>
<dbReference type="Pfam" id="PF13360">
    <property type="entry name" value="PQQ_2"/>
    <property type="match status" value="1"/>
</dbReference>
<proteinExistence type="predicted"/>
<dbReference type="EMBL" id="JBHSLN010000019">
    <property type="protein sequence ID" value="MFC5297129.1"/>
    <property type="molecule type" value="Genomic_DNA"/>
</dbReference>
<feature type="signal peptide" evidence="1">
    <location>
        <begin position="1"/>
        <end position="31"/>
    </location>
</feature>